<reference evidence="1 2" key="1">
    <citation type="journal article" date="2016" name="Nat. Commun.">
        <title>Thousands of microbial genomes shed light on interconnected biogeochemical processes in an aquifer system.</title>
        <authorList>
            <person name="Anantharaman K."/>
            <person name="Brown C.T."/>
            <person name="Hug L.A."/>
            <person name="Sharon I."/>
            <person name="Castelle C.J."/>
            <person name="Probst A.J."/>
            <person name="Thomas B.C."/>
            <person name="Singh A."/>
            <person name="Wilkins M.J."/>
            <person name="Karaoz U."/>
            <person name="Brodie E.L."/>
            <person name="Williams K.H."/>
            <person name="Hubbard S.S."/>
            <person name="Banfield J.F."/>
        </authorList>
    </citation>
    <scope>NUCLEOTIDE SEQUENCE [LARGE SCALE GENOMIC DNA]</scope>
</reference>
<protein>
    <submittedName>
        <fullName evidence="1">Uncharacterized protein</fullName>
    </submittedName>
</protein>
<comment type="caution">
    <text evidence="1">The sequence shown here is derived from an EMBL/GenBank/DDBJ whole genome shotgun (WGS) entry which is preliminary data.</text>
</comment>
<proteinExistence type="predicted"/>
<evidence type="ECO:0000313" key="2">
    <source>
        <dbReference type="Proteomes" id="UP000178700"/>
    </source>
</evidence>
<dbReference type="EMBL" id="MFTJ01000059">
    <property type="protein sequence ID" value="OGI64080.1"/>
    <property type="molecule type" value="Genomic_DNA"/>
</dbReference>
<dbReference type="AlphaFoldDB" id="A0A1F6V333"/>
<dbReference type="Proteomes" id="UP000178700">
    <property type="component" value="Unassembled WGS sequence"/>
</dbReference>
<evidence type="ECO:0000313" key="1">
    <source>
        <dbReference type="EMBL" id="OGI64080.1"/>
    </source>
</evidence>
<name>A0A1F6V333_9BACT</name>
<sequence>MKQGPPQNSPTPESGPKILSFEEFSDRTLDAPSTIPRYNNFFMFFSSGVGKIYRQQKCYKKFLSEHPDKAMSLCDKLQSCNYTSESLKPLDRELYEAYKIMRSYGISDKDLFS</sequence>
<accession>A0A1F6V333</accession>
<organism evidence="1 2">
    <name type="scientific">Candidatus Nomurabacteria bacterium RIFCSPHIGHO2_01_FULL_39_10</name>
    <dbReference type="NCBI Taxonomy" id="1801733"/>
    <lineage>
        <taxon>Bacteria</taxon>
        <taxon>Candidatus Nomuraibacteriota</taxon>
    </lineage>
</organism>
<gene>
    <name evidence="1" type="ORF">A2642_04090</name>
</gene>